<dbReference type="Pfam" id="PF25164">
    <property type="entry name" value="CoiA_N"/>
    <property type="match status" value="1"/>
</dbReference>
<protein>
    <submittedName>
        <fullName evidence="3">Competence protein CoiA</fullName>
    </submittedName>
</protein>
<dbReference type="AlphaFoldDB" id="A0AAC9RUV4"/>
<dbReference type="InterPro" id="IPR057253">
    <property type="entry name" value="CoiA-like_N"/>
</dbReference>
<evidence type="ECO:0000313" key="3">
    <source>
        <dbReference type="EMBL" id="ARJ51425.1"/>
    </source>
</evidence>
<accession>A0AAC9RUV4</accession>
<feature type="domain" description="Competence protein CoiA nuclease-like" evidence="1">
    <location>
        <begin position="59"/>
        <end position="196"/>
    </location>
</feature>
<feature type="domain" description="Competence protein CoiA-like N-terminal" evidence="2">
    <location>
        <begin position="15"/>
        <end position="52"/>
    </location>
</feature>
<sequence length="321" mass="37647">MLTAYNAQLEQIFASHANKKERYYCPVCKAPLILKTGIRKAPHFAHFHHGQAHVHHKGESIQHRQCKSMLYQKLQTIDSHVKLEPYLSEVAQIPDIIFKKWAIEIQFSPIGIRKLRERTRGLRDAGYQVIWLTSQPRQRNGQYCLSQLQQQCIIPSHRTLYCIDTIQFQLICLSGLIPLSHNTFHVQSAMIPISKFGAHLEAMPTQSCEIRKLSTSQILNYIQQCRRKNSVLDTTLSLMYQMRLTDIQVTKLTGYLFPEQLYIQTHPVLWQLVMLSALQTKQQIEPALYEKIKWRYFAIEGYDKRQIIHQVIQRYLKLLHL</sequence>
<dbReference type="EMBL" id="CP020773">
    <property type="protein sequence ID" value="ARJ51425.1"/>
    <property type="molecule type" value="Genomic_DNA"/>
</dbReference>
<evidence type="ECO:0000259" key="2">
    <source>
        <dbReference type="Pfam" id="PF25164"/>
    </source>
</evidence>
<gene>
    <name evidence="3" type="ORF">B5P37_08925</name>
</gene>
<organism evidence="3 4">
    <name type="scientific">Staphylococcus lutrae</name>
    <dbReference type="NCBI Taxonomy" id="155085"/>
    <lineage>
        <taxon>Bacteria</taxon>
        <taxon>Bacillati</taxon>
        <taxon>Bacillota</taxon>
        <taxon>Bacilli</taxon>
        <taxon>Bacillales</taxon>
        <taxon>Staphylococcaceae</taxon>
        <taxon>Staphylococcus</taxon>
    </lineage>
</organism>
<keyword evidence="4" id="KW-1185">Reference proteome</keyword>
<dbReference type="InterPro" id="IPR010330">
    <property type="entry name" value="CoiA_nuc"/>
</dbReference>
<dbReference type="Pfam" id="PF06054">
    <property type="entry name" value="CoiA_nuc"/>
    <property type="match status" value="1"/>
</dbReference>
<dbReference type="KEGG" id="slz:B5P37_08925"/>
<dbReference type="Proteomes" id="UP000242864">
    <property type="component" value="Chromosome"/>
</dbReference>
<evidence type="ECO:0000313" key="4">
    <source>
        <dbReference type="Proteomes" id="UP000242864"/>
    </source>
</evidence>
<dbReference type="InterPro" id="IPR021176">
    <property type="entry name" value="Competence-induced_CoiA"/>
</dbReference>
<name>A0AAC9RUV4_9STAP</name>
<proteinExistence type="predicted"/>
<evidence type="ECO:0000259" key="1">
    <source>
        <dbReference type="Pfam" id="PF06054"/>
    </source>
</evidence>
<reference evidence="3 4" key="1">
    <citation type="submission" date="2017-04" db="EMBL/GenBank/DDBJ databases">
        <authorList>
            <person name="Veseli I.A."/>
            <person name="Tang C."/>
            <person name="Pombert J.-F."/>
        </authorList>
    </citation>
    <scope>NUCLEOTIDE SEQUENCE [LARGE SCALE GENOMIC DNA]</scope>
    <source>
        <strain evidence="3 4">ATCC 700373</strain>
    </source>
</reference>
<dbReference type="PIRSF" id="PIRSF007487">
    <property type="entry name" value="Competence-induced_CoiA_bac"/>
    <property type="match status" value="1"/>
</dbReference>
<dbReference type="RefSeq" id="WP_085237890.1">
    <property type="nucleotide sequence ID" value="NZ_CP020773.1"/>
</dbReference>